<feature type="coiled-coil region" evidence="1">
    <location>
        <begin position="24"/>
        <end position="51"/>
    </location>
</feature>
<dbReference type="OrthoDB" id="2662123at2"/>
<keyword evidence="2" id="KW-1133">Transmembrane helix</keyword>
<keyword evidence="2" id="KW-0812">Transmembrane</keyword>
<dbReference type="InterPro" id="IPR024419">
    <property type="entry name" value="YvrJ"/>
</dbReference>
<gene>
    <name evidence="3" type="ORF">GLW05_21490</name>
</gene>
<dbReference type="Pfam" id="PF12841">
    <property type="entry name" value="YvrJ"/>
    <property type="match status" value="1"/>
</dbReference>
<name>A0A6I5A6U5_9BACI</name>
<dbReference type="Proteomes" id="UP000468638">
    <property type="component" value="Unassembled WGS sequence"/>
</dbReference>
<dbReference type="EMBL" id="WMEQ01000030">
    <property type="protein sequence ID" value="MYL36135.1"/>
    <property type="molecule type" value="Genomic_DNA"/>
</dbReference>
<sequence>MVEMTFVEIVANVGFPIAVTIYLLTRFEGEIEKLEKAINNLSRKISNNQEDRG</sequence>
<dbReference type="AlphaFoldDB" id="A0A6I5A6U5"/>
<protein>
    <submittedName>
        <fullName evidence="3">YvrJ family protein</fullName>
    </submittedName>
</protein>
<evidence type="ECO:0000256" key="2">
    <source>
        <dbReference type="SAM" id="Phobius"/>
    </source>
</evidence>
<dbReference type="RefSeq" id="WP_160850632.1">
    <property type="nucleotide sequence ID" value="NZ_WMEQ01000030.1"/>
</dbReference>
<evidence type="ECO:0000313" key="4">
    <source>
        <dbReference type="Proteomes" id="UP000468638"/>
    </source>
</evidence>
<comment type="caution">
    <text evidence="3">The sequence shown here is derived from an EMBL/GenBank/DDBJ whole genome shotgun (WGS) entry which is preliminary data.</text>
</comment>
<reference evidence="3 4" key="1">
    <citation type="submission" date="2019-11" db="EMBL/GenBank/DDBJ databases">
        <title>Genome sequences of 17 halophilic strains isolated from different environments.</title>
        <authorList>
            <person name="Furrow R.E."/>
        </authorList>
    </citation>
    <scope>NUCLEOTIDE SEQUENCE [LARGE SCALE GENOMIC DNA]</scope>
    <source>
        <strain evidence="3 4">22514_16_FS</strain>
    </source>
</reference>
<evidence type="ECO:0000256" key="1">
    <source>
        <dbReference type="SAM" id="Coils"/>
    </source>
</evidence>
<keyword evidence="2" id="KW-0472">Membrane</keyword>
<feature type="transmembrane region" description="Helical" evidence="2">
    <location>
        <begin position="6"/>
        <end position="24"/>
    </location>
</feature>
<keyword evidence="1" id="KW-0175">Coiled coil</keyword>
<proteinExistence type="predicted"/>
<accession>A0A6I5A6U5</accession>
<organism evidence="3 4">
    <name type="scientific">Pontibacillus yanchengensis</name>
    <dbReference type="NCBI Taxonomy" id="462910"/>
    <lineage>
        <taxon>Bacteria</taxon>
        <taxon>Bacillati</taxon>
        <taxon>Bacillota</taxon>
        <taxon>Bacilli</taxon>
        <taxon>Bacillales</taxon>
        <taxon>Bacillaceae</taxon>
        <taxon>Pontibacillus</taxon>
    </lineage>
</organism>
<evidence type="ECO:0000313" key="3">
    <source>
        <dbReference type="EMBL" id="MYL36135.1"/>
    </source>
</evidence>